<protein>
    <recommendedName>
        <fullName evidence="4">Fibronectin-binding protein</fullName>
    </recommendedName>
</protein>
<feature type="chain" id="PRO_5045528137" description="Fibronectin-binding protein" evidence="1">
    <location>
        <begin position="21"/>
        <end position="119"/>
    </location>
</feature>
<evidence type="ECO:0000256" key="1">
    <source>
        <dbReference type="SAM" id="SignalP"/>
    </source>
</evidence>
<reference evidence="2" key="1">
    <citation type="submission" date="2020-10" db="EMBL/GenBank/DDBJ databases">
        <authorList>
            <person name="Abbas A."/>
            <person name="Razzaq R."/>
            <person name="Waqas M."/>
            <person name="Abbas N."/>
            <person name="Nielsen T.K."/>
            <person name="Hansen L.H."/>
            <person name="Hussain S."/>
            <person name="Shahid M."/>
        </authorList>
    </citation>
    <scope>NUCLEOTIDE SEQUENCE</scope>
    <source>
        <strain evidence="2">S14</strain>
    </source>
</reference>
<sequence length="119" mass="11851">MRGILLGLLASACVAGSAMAADFASSYAVAGSSPGGGGAYKGKVSVKRTGDGVYQVVWTIGGDKFVGTGIGGPEGLAVGYKSGSDTGIAIYRVTPGGEVEGVWTYQGGTQIGKENWTPN</sequence>
<dbReference type="Proteomes" id="UP001181622">
    <property type="component" value="Unassembled WGS sequence"/>
</dbReference>
<dbReference type="RefSeq" id="WP_309388201.1">
    <property type="nucleotide sequence ID" value="NZ_JADBEO010000001.1"/>
</dbReference>
<gene>
    <name evidence="2" type="ORF">IHQ68_00745</name>
</gene>
<feature type="signal peptide" evidence="1">
    <location>
        <begin position="1"/>
        <end position="20"/>
    </location>
</feature>
<proteinExistence type="predicted"/>
<name>A0ABU1DAM0_9HYPH</name>
<evidence type="ECO:0008006" key="4">
    <source>
        <dbReference type="Google" id="ProtNLM"/>
    </source>
</evidence>
<evidence type="ECO:0000313" key="3">
    <source>
        <dbReference type="Proteomes" id="UP001181622"/>
    </source>
</evidence>
<organism evidence="2 3">
    <name type="scientific">Chelatococcus sambhunathii</name>
    <dbReference type="NCBI Taxonomy" id="363953"/>
    <lineage>
        <taxon>Bacteria</taxon>
        <taxon>Pseudomonadati</taxon>
        <taxon>Pseudomonadota</taxon>
        <taxon>Alphaproteobacteria</taxon>
        <taxon>Hyphomicrobiales</taxon>
        <taxon>Chelatococcaceae</taxon>
        <taxon>Chelatococcus</taxon>
    </lineage>
</organism>
<accession>A0ABU1DAM0</accession>
<keyword evidence="1" id="KW-0732">Signal</keyword>
<keyword evidence="3" id="KW-1185">Reference proteome</keyword>
<dbReference type="EMBL" id="JADBEO010000001">
    <property type="protein sequence ID" value="MDR4305156.1"/>
    <property type="molecule type" value="Genomic_DNA"/>
</dbReference>
<comment type="caution">
    <text evidence="2">The sequence shown here is derived from an EMBL/GenBank/DDBJ whole genome shotgun (WGS) entry which is preliminary data.</text>
</comment>
<evidence type="ECO:0000313" key="2">
    <source>
        <dbReference type="EMBL" id="MDR4305156.1"/>
    </source>
</evidence>